<evidence type="ECO:0000256" key="1">
    <source>
        <dbReference type="SAM" id="MobiDB-lite"/>
    </source>
</evidence>
<dbReference type="EMBL" id="NILC01000022">
    <property type="protein sequence ID" value="TWL28208.1"/>
    <property type="molecule type" value="Genomic_DNA"/>
</dbReference>
<organism evidence="2 3">
    <name type="scientific">Bacillus licheniformis</name>
    <dbReference type="NCBI Taxonomy" id="1402"/>
    <lineage>
        <taxon>Bacteria</taxon>
        <taxon>Bacillati</taxon>
        <taxon>Bacillota</taxon>
        <taxon>Bacilli</taxon>
        <taxon>Bacillales</taxon>
        <taxon>Bacillaceae</taxon>
        <taxon>Bacillus</taxon>
    </lineage>
</organism>
<protein>
    <submittedName>
        <fullName evidence="2">Uncharacterized protein</fullName>
    </submittedName>
</protein>
<proteinExistence type="predicted"/>
<dbReference type="Proteomes" id="UP000435910">
    <property type="component" value="Unassembled WGS sequence"/>
</dbReference>
<evidence type="ECO:0000313" key="2">
    <source>
        <dbReference type="EMBL" id="TWL28208.1"/>
    </source>
</evidence>
<comment type="caution">
    <text evidence="2">The sequence shown here is derived from an EMBL/GenBank/DDBJ whole genome shotgun (WGS) entry which is preliminary data.</text>
</comment>
<gene>
    <name evidence="2" type="ORF">CHCC16736_0303</name>
</gene>
<name>A0A8B5YC97_BACLI</name>
<feature type="region of interest" description="Disordered" evidence="1">
    <location>
        <begin position="24"/>
        <end position="50"/>
    </location>
</feature>
<feature type="compositionally biased region" description="Basic residues" evidence="1">
    <location>
        <begin position="39"/>
        <end position="50"/>
    </location>
</feature>
<evidence type="ECO:0000313" key="3">
    <source>
        <dbReference type="Proteomes" id="UP000435910"/>
    </source>
</evidence>
<reference evidence="2 3" key="1">
    <citation type="submission" date="2019-06" db="EMBL/GenBank/DDBJ databases">
        <title>Genome sequence analysis of &gt;100 Bacillus licheniformis strains suggests intrinsic resistance to this species.</title>
        <authorList>
            <person name="Wels M."/>
            <person name="Siezen R.J."/>
            <person name="Johansen E."/>
            <person name="Stuer-Lauridsen B."/>
            <person name="Bjerre K."/>
            <person name="Nielsen B.K.K."/>
        </authorList>
    </citation>
    <scope>NUCLEOTIDE SEQUENCE [LARGE SCALE GENOMIC DNA]</scope>
    <source>
        <strain evidence="2 3">BAC-16736</strain>
    </source>
</reference>
<sequence>MRKDVFFLKKTSLHLFYPEKYRKGRRRKLSRQNAGLRKSMMRNKKRANHI</sequence>
<accession>A0A8B5YC97</accession>
<dbReference type="AlphaFoldDB" id="A0A8B5YC97"/>